<comment type="similarity">
    <text evidence="4 8">Belongs to the trehalose phosphatase family.</text>
</comment>
<dbReference type="NCBIfam" id="TIGR01484">
    <property type="entry name" value="HAD-SF-IIB"/>
    <property type="match status" value="1"/>
</dbReference>
<comment type="pathway">
    <text evidence="3 8">Glycan biosynthesis; trehalose biosynthesis.</text>
</comment>
<evidence type="ECO:0000313" key="9">
    <source>
        <dbReference type="EMBL" id="VAI17714.1"/>
    </source>
</evidence>
<dbReference type="FunFam" id="3.40.50.1000:FF:000073">
    <property type="entry name" value="Trehalose 6-phosphate phosphatase"/>
    <property type="match status" value="1"/>
</dbReference>
<dbReference type="Proteomes" id="UP000324705">
    <property type="component" value="Chromosome 5A"/>
</dbReference>
<dbReference type="InterPro" id="IPR006379">
    <property type="entry name" value="HAD-SF_hydro_IIB"/>
</dbReference>
<dbReference type="Pfam" id="PF02358">
    <property type="entry name" value="Trehalose_PPase"/>
    <property type="match status" value="2"/>
</dbReference>
<dbReference type="GO" id="GO:0005992">
    <property type="term" value="P:trehalose biosynthetic process"/>
    <property type="evidence" value="ECO:0007669"/>
    <property type="project" value="InterPro"/>
</dbReference>
<dbReference type="Gene3D" id="3.30.70.1020">
    <property type="entry name" value="Trehalose-6-phosphate phosphatase related protein, domain 2"/>
    <property type="match status" value="1"/>
</dbReference>
<reference evidence="9 10" key="1">
    <citation type="submission" date="2017-09" db="EMBL/GenBank/DDBJ databases">
        <authorList>
            <consortium name="International Durum Wheat Genome Sequencing Consortium (IDWGSC)"/>
            <person name="Milanesi L."/>
        </authorList>
    </citation>
    <scope>NUCLEOTIDE SEQUENCE [LARGE SCALE GENOMIC DNA]</scope>
    <source>
        <strain evidence="10">cv. Svevo</strain>
    </source>
</reference>
<dbReference type="EC" id="3.1.3.12" evidence="8"/>
<dbReference type="EMBL" id="LT934119">
    <property type="protein sequence ID" value="VAI17714.1"/>
    <property type="molecule type" value="Genomic_DNA"/>
</dbReference>
<keyword evidence="5 8" id="KW-0378">Hydrolase</keyword>
<evidence type="ECO:0000256" key="4">
    <source>
        <dbReference type="ARBA" id="ARBA00008770"/>
    </source>
</evidence>
<dbReference type="AlphaFoldDB" id="A0A9R0WN12"/>
<accession>A0A9R0WN12</accession>
<dbReference type="FunFam" id="3.30.70.1020:FF:000004">
    <property type="entry name" value="Trehalose 6-phosphate phosphatase"/>
    <property type="match status" value="1"/>
</dbReference>
<dbReference type="NCBIfam" id="TIGR00685">
    <property type="entry name" value="T6PP"/>
    <property type="match status" value="1"/>
</dbReference>
<dbReference type="PANTHER" id="PTHR43768">
    <property type="entry name" value="TREHALOSE 6-PHOSPHATE PHOSPHATASE"/>
    <property type="match status" value="1"/>
</dbReference>
<dbReference type="InterPro" id="IPR023214">
    <property type="entry name" value="HAD_sf"/>
</dbReference>
<organism evidence="9 10">
    <name type="scientific">Triticum turgidum subsp. durum</name>
    <name type="common">Durum wheat</name>
    <name type="synonym">Triticum durum</name>
    <dbReference type="NCBI Taxonomy" id="4567"/>
    <lineage>
        <taxon>Eukaryota</taxon>
        <taxon>Viridiplantae</taxon>
        <taxon>Streptophyta</taxon>
        <taxon>Embryophyta</taxon>
        <taxon>Tracheophyta</taxon>
        <taxon>Spermatophyta</taxon>
        <taxon>Magnoliopsida</taxon>
        <taxon>Liliopsida</taxon>
        <taxon>Poales</taxon>
        <taxon>Poaceae</taxon>
        <taxon>BOP clade</taxon>
        <taxon>Pooideae</taxon>
        <taxon>Triticodae</taxon>
        <taxon>Triticeae</taxon>
        <taxon>Triticinae</taxon>
        <taxon>Triticum</taxon>
    </lineage>
</organism>
<comment type="catalytic activity">
    <reaction evidence="1 8">
        <text>alpha,alpha-trehalose 6-phosphate + H2O = alpha,alpha-trehalose + phosphate</text>
        <dbReference type="Rhea" id="RHEA:23420"/>
        <dbReference type="ChEBI" id="CHEBI:15377"/>
        <dbReference type="ChEBI" id="CHEBI:16551"/>
        <dbReference type="ChEBI" id="CHEBI:43474"/>
        <dbReference type="ChEBI" id="CHEBI:58429"/>
        <dbReference type="EC" id="3.1.3.12"/>
    </reaction>
</comment>
<evidence type="ECO:0000256" key="6">
    <source>
        <dbReference type="ARBA" id="ARBA00023016"/>
    </source>
</evidence>
<dbReference type="Gramene" id="TRITD5Av1G137970.2">
    <property type="protein sequence ID" value="TRITD5Av1G137970.2"/>
    <property type="gene ID" value="TRITD5Av1G137970"/>
</dbReference>
<dbReference type="InterPro" id="IPR003337">
    <property type="entry name" value="Trehalose_PPase"/>
</dbReference>
<evidence type="ECO:0000256" key="8">
    <source>
        <dbReference type="RuleBase" id="RU361117"/>
    </source>
</evidence>
<comment type="function">
    <text evidence="7">Removes the phosphate from trehalose 6-phosphate to produce free trehalose. Trehalose accumulation in plant may improve abiotic stress tolerance.</text>
</comment>
<comment type="cofactor">
    <cofactor evidence="2 8">
        <name>a divalent metal cation</name>
        <dbReference type="ChEBI" id="CHEBI:60240"/>
    </cofactor>
</comment>
<dbReference type="PANTHER" id="PTHR43768:SF3">
    <property type="entry name" value="TREHALOSE 6-PHOSPHATE PHOSPHATASE"/>
    <property type="match status" value="1"/>
</dbReference>
<keyword evidence="10" id="KW-1185">Reference proteome</keyword>
<evidence type="ECO:0000256" key="3">
    <source>
        <dbReference type="ARBA" id="ARBA00005199"/>
    </source>
</evidence>
<dbReference type="SUPFAM" id="SSF56784">
    <property type="entry name" value="HAD-like"/>
    <property type="match status" value="2"/>
</dbReference>
<evidence type="ECO:0000256" key="2">
    <source>
        <dbReference type="ARBA" id="ARBA00001968"/>
    </source>
</evidence>
<dbReference type="Gene3D" id="3.40.50.1000">
    <property type="entry name" value="HAD superfamily/HAD-like"/>
    <property type="match status" value="2"/>
</dbReference>
<evidence type="ECO:0000256" key="7">
    <source>
        <dbReference type="ARBA" id="ARBA00025274"/>
    </source>
</evidence>
<protein>
    <recommendedName>
        <fullName evidence="8">Trehalose 6-phosphate phosphatase</fullName>
        <ecNumber evidence="8">3.1.3.12</ecNumber>
    </recommendedName>
</protein>
<evidence type="ECO:0000313" key="10">
    <source>
        <dbReference type="Proteomes" id="UP000324705"/>
    </source>
</evidence>
<dbReference type="InterPro" id="IPR036412">
    <property type="entry name" value="HAD-like_sf"/>
</dbReference>
<name>A0A9R0WN12_TRITD</name>
<dbReference type="GO" id="GO:0004805">
    <property type="term" value="F:trehalose-phosphatase activity"/>
    <property type="evidence" value="ECO:0007669"/>
    <property type="project" value="UniProtKB-EC"/>
</dbReference>
<evidence type="ECO:0000256" key="1">
    <source>
        <dbReference type="ARBA" id="ARBA00000500"/>
    </source>
</evidence>
<dbReference type="OMA" id="EEHAAWM"/>
<dbReference type="InterPro" id="IPR044651">
    <property type="entry name" value="OTSB-like"/>
</dbReference>
<evidence type="ECO:0000256" key="5">
    <source>
        <dbReference type="ARBA" id="ARBA00022801"/>
    </source>
</evidence>
<gene>
    <name evidence="9" type="ORF">TRITD_5Av1G137970</name>
</gene>
<proteinExistence type="inferred from homology"/>
<sequence length="410" mass="44690">MAQTTVVVPEVGMTAPAPTACPCPGSLFPYPPPRAGMAVSRKCLRAAQAELGAGMLSGLVESMRASSPTHARAAAALAAGVDDEHAAWMAKHPSALGKFEEIVAASKGKQIVMFLDYDGTLSPIVDDPDAAFMSETMRMAVRSVAKHFPTAIVSGRCRDKVRPPAINELPLPSPTTTTAAADETKLTEPMCACSISQVFDFVKLAELYYAGSHGMDIKGPAKSSKSKAKGVLFQPASEFLPMIEEVHQRLIEETKHVAGAKVENNKFCVSVHFRCVDEKSWGALAETVKGVMREYPKLRMSQGRMVFEVRPTIKWDKGKALEFLLESLGFADCPNVLPVYIGDDRTDEDAFKVLRRRGQGVGILVSKHPKDTSASFSLQEPAEVMEFLLRLVEWKQLSKARLRLRRQADA</sequence>
<keyword evidence="6" id="KW-0346">Stress response</keyword>